<keyword evidence="1" id="KW-0812">Transmembrane</keyword>
<keyword evidence="1" id="KW-0472">Membrane</keyword>
<reference evidence="3" key="1">
    <citation type="journal article" date="2014" name="Int. J. Syst. Evol. Microbiol.">
        <title>Complete genome sequence of Corynebacterium casei LMG S-19264T (=DSM 44701T), isolated from a smear-ripened cheese.</title>
        <authorList>
            <consortium name="US DOE Joint Genome Institute (JGI-PGF)"/>
            <person name="Walter F."/>
            <person name="Albersmeier A."/>
            <person name="Kalinowski J."/>
            <person name="Ruckert C."/>
        </authorList>
    </citation>
    <scope>NUCLEOTIDE SEQUENCE</scope>
    <source>
        <strain evidence="3">CGMCC 1.15343</strain>
    </source>
</reference>
<sequence length="337" mass="37742">MTAKHQWKLLAFGLFMAFGRYPISWLLSSNRKVKKPGILPSRSRGYLTCSSGNIYYVELDGPQDAEAIVYLHGLNASGLQWYYQRAYFRKKYKLLFIDAPGHGRSPAPVNADTDVLAQDLAEVLEMLSIKNPVVHGHSMGGMVTMKYAAGPGKQNVKGIIVQHSGYSHPFKTTIFPKTLLALELPVIRPYLAFAKRHPLFFRIISMVNYLNGLSLFSYRYLLFSGEQTASQLRFMTRIAAFNPPEGIADAFLGILDYDATTALPQIQVPALILTAAQDPILIQEAGVYLETQIPNAKHLQVDSGHLSLMEHAVELNVMINDFLEAPELMDHREDQLM</sequence>
<dbReference type="PANTHER" id="PTHR43798:SF33">
    <property type="entry name" value="HYDROLASE, PUTATIVE (AFU_ORTHOLOGUE AFUA_2G14860)-RELATED"/>
    <property type="match status" value="1"/>
</dbReference>
<accession>A0A916U054</accession>
<dbReference type="GO" id="GO:0016746">
    <property type="term" value="F:acyltransferase activity"/>
    <property type="evidence" value="ECO:0007669"/>
    <property type="project" value="UniProtKB-KW"/>
</dbReference>
<gene>
    <name evidence="3" type="ORF">GCM10011387_04410</name>
</gene>
<proteinExistence type="predicted"/>
<dbReference type="InterPro" id="IPR029058">
    <property type="entry name" value="AB_hydrolase_fold"/>
</dbReference>
<keyword evidence="1" id="KW-1133">Transmembrane helix</keyword>
<protein>
    <submittedName>
        <fullName evidence="3">Acyltransferase</fullName>
    </submittedName>
</protein>
<organism evidence="3 4">
    <name type="scientific">Pedobacter quisquiliarum</name>
    <dbReference type="NCBI Taxonomy" id="1834438"/>
    <lineage>
        <taxon>Bacteria</taxon>
        <taxon>Pseudomonadati</taxon>
        <taxon>Bacteroidota</taxon>
        <taxon>Sphingobacteriia</taxon>
        <taxon>Sphingobacteriales</taxon>
        <taxon>Sphingobacteriaceae</taxon>
        <taxon>Pedobacter</taxon>
    </lineage>
</organism>
<keyword evidence="3" id="KW-0012">Acyltransferase</keyword>
<reference evidence="3" key="2">
    <citation type="submission" date="2020-09" db="EMBL/GenBank/DDBJ databases">
        <authorList>
            <person name="Sun Q."/>
            <person name="Zhou Y."/>
        </authorList>
    </citation>
    <scope>NUCLEOTIDE SEQUENCE</scope>
    <source>
        <strain evidence="3">CGMCC 1.15343</strain>
    </source>
</reference>
<dbReference type="PANTHER" id="PTHR43798">
    <property type="entry name" value="MONOACYLGLYCEROL LIPASE"/>
    <property type="match status" value="1"/>
</dbReference>
<keyword evidence="4" id="KW-1185">Reference proteome</keyword>
<dbReference type="InterPro" id="IPR050266">
    <property type="entry name" value="AB_hydrolase_sf"/>
</dbReference>
<dbReference type="SUPFAM" id="SSF53474">
    <property type="entry name" value="alpha/beta-Hydrolases"/>
    <property type="match status" value="1"/>
</dbReference>
<dbReference type="AlphaFoldDB" id="A0A916U054"/>
<dbReference type="EMBL" id="BMIL01000001">
    <property type="protein sequence ID" value="GGC53942.1"/>
    <property type="molecule type" value="Genomic_DNA"/>
</dbReference>
<dbReference type="Proteomes" id="UP000651668">
    <property type="component" value="Unassembled WGS sequence"/>
</dbReference>
<dbReference type="Gene3D" id="3.40.50.1820">
    <property type="entry name" value="alpha/beta hydrolase"/>
    <property type="match status" value="1"/>
</dbReference>
<dbReference type="GO" id="GO:0016020">
    <property type="term" value="C:membrane"/>
    <property type="evidence" value="ECO:0007669"/>
    <property type="project" value="TreeGrafter"/>
</dbReference>
<evidence type="ECO:0000256" key="1">
    <source>
        <dbReference type="SAM" id="Phobius"/>
    </source>
</evidence>
<evidence type="ECO:0000313" key="3">
    <source>
        <dbReference type="EMBL" id="GGC53942.1"/>
    </source>
</evidence>
<dbReference type="InterPro" id="IPR000073">
    <property type="entry name" value="AB_hydrolase_1"/>
</dbReference>
<evidence type="ECO:0000313" key="4">
    <source>
        <dbReference type="Proteomes" id="UP000651668"/>
    </source>
</evidence>
<dbReference type="RefSeq" id="WP_188625188.1">
    <property type="nucleotide sequence ID" value="NZ_BMIL01000001.1"/>
</dbReference>
<dbReference type="Pfam" id="PF00561">
    <property type="entry name" value="Abhydrolase_1"/>
    <property type="match status" value="1"/>
</dbReference>
<feature type="domain" description="AB hydrolase-1" evidence="2">
    <location>
        <begin position="67"/>
        <end position="312"/>
    </location>
</feature>
<keyword evidence="3" id="KW-0808">Transferase</keyword>
<feature type="transmembrane region" description="Helical" evidence="1">
    <location>
        <begin position="6"/>
        <end position="27"/>
    </location>
</feature>
<name>A0A916U054_9SPHI</name>
<comment type="caution">
    <text evidence="3">The sequence shown here is derived from an EMBL/GenBank/DDBJ whole genome shotgun (WGS) entry which is preliminary data.</text>
</comment>
<evidence type="ECO:0000259" key="2">
    <source>
        <dbReference type="Pfam" id="PF00561"/>
    </source>
</evidence>